<comment type="caution">
    <text evidence="1">The sequence shown here is derived from an EMBL/GenBank/DDBJ whole genome shotgun (WGS) entry which is preliminary data.</text>
</comment>
<dbReference type="PATRIC" id="fig|741277.3.peg.1365"/>
<name>G6FQM1_9CYAN</name>
<dbReference type="EMBL" id="AGIZ01000003">
    <property type="protein sequence ID" value="EHC18106.1"/>
    <property type="molecule type" value="Genomic_DNA"/>
</dbReference>
<dbReference type="Proteomes" id="UP000004344">
    <property type="component" value="Unassembled WGS sequence"/>
</dbReference>
<reference evidence="1 2" key="1">
    <citation type="submission" date="2011-09" db="EMBL/GenBank/DDBJ databases">
        <title>The draft genome of Fischerella sp. JSC-11.</title>
        <authorList>
            <consortium name="US DOE Joint Genome Institute (JGI-PGF)"/>
            <person name="Lucas S."/>
            <person name="Han J."/>
            <person name="Lapidus A."/>
            <person name="Cheng J.-F."/>
            <person name="Goodwin L."/>
            <person name="Pitluck S."/>
            <person name="Peters L."/>
            <person name="Land M.L."/>
            <person name="Hauser L."/>
            <person name="Sarkisova S."/>
            <person name="Bryant D.A."/>
            <person name="Brown I."/>
            <person name="Woyke T.J."/>
        </authorList>
    </citation>
    <scope>NUCLEOTIDE SEQUENCE [LARGE SCALE GENOMIC DNA]</scope>
    <source>
        <strain evidence="1 2">JSC-11</strain>
    </source>
</reference>
<protein>
    <submittedName>
        <fullName evidence="1">Uncharacterized protein</fullName>
    </submittedName>
</protein>
<evidence type="ECO:0000313" key="1">
    <source>
        <dbReference type="EMBL" id="EHC18106.1"/>
    </source>
</evidence>
<accession>G6FQM1</accession>
<dbReference type="AlphaFoldDB" id="G6FQM1"/>
<organism evidence="1 2">
    <name type="scientific">Fischerella thermalis JSC-11</name>
    <dbReference type="NCBI Taxonomy" id="741277"/>
    <lineage>
        <taxon>Bacteria</taxon>
        <taxon>Bacillati</taxon>
        <taxon>Cyanobacteriota</taxon>
        <taxon>Cyanophyceae</taxon>
        <taxon>Nostocales</taxon>
        <taxon>Hapalosiphonaceae</taxon>
        <taxon>Fischerella</taxon>
    </lineage>
</organism>
<sequence>MHRDHNAAKQILAKGIKNTVGHTQINDRWTEQPLSRWGNSSRQVDWLKQESHTFKVWECQFLPETATVYIQILVQCIYPASK</sequence>
<evidence type="ECO:0000313" key="2">
    <source>
        <dbReference type="Proteomes" id="UP000004344"/>
    </source>
</evidence>
<gene>
    <name evidence="1" type="ORF">FJSC11DRAFT_1168</name>
</gene>
<keyword evidence="2" id="KW-1185">Reference proteome</keyword>
<proteinExistence type="predicted"/>